<evidence type="ECO:0000313" key="2">
    <source>
        <dbReference type="Proteomes" id="UP000019486"/>
    </source>
</evidence>
<evidence type="ECO:0008006" key="3">
    <source>
        <dbReference type="Google" id="ProtNLM"/>
    </source>
</evidence>
<dbReference type="EMBL" id="AVFL01000001">
    <property type="protein sequence ID" value="EWY42783.1"/>
    <property type="molecule type" value="Genomic_DNA"/>
</dbReference>
<sequence>MTSRRRDLPGGGFFFGLIQWARRWNPRFAIPYHDLGLMPREHGVSERLVRPGHGFKSFRTMWRTLER</sequence>
<organism evidence="1 2">
    <name type="scientific">Skermanella stibiiresistens SB22</name>
    <dbReference type="NCBI Taxonomy" id="1385369"/>
    <lineage>
        <taxon>Bacteria</taxon>
        <taxon>Pseudomonadati</taxon>
        <taxon>Pseudomonadota</taxon>
        <taxon>Alphaproteobacteria</taxon>
        <taxon>Rhodospirillales</taxon>
        <taxon>Azospirillaceae</taxon>
        <taxon>Skermanella</taxon>
    </lineage>
</organism>
<dbReference type="Proteomes" id="UP000019486">
    <property type="component" value="Unassembled WGS sequence"/>
</dbReference>
<protein>
    <recommendedName>
        <fullName evidence="3">Transposase</fullName>
    </recommendedName>
</protein>
<evidence type="ECO:0000313" key="1">
    <source>
        <dbReference type="EMBL" id="EWY42783.1"/>
    </source>
</evidence>
<accession>W9HFW0</accession>
<reference evidence="1 2" key="1">
    <citation type="submission" date="2013-08" db="EMBL/GenBank/DDBJ databases">
        <title>The genome sequence of Skermanella stibiiresistens.</title>
        <authorList>
            <person name="Zhu W."/>
            <person name="Wang G."/>
        </authorList>
    </citation>
    <scope>NUCLEOTIDE SEQUENCE [LARGE SCALE GENOMIC DNA]</scope>
    <source>
        <strain evidence="1 2">SB22</strain>
    </source>
</reference>
<dbReference type="AlphaFoldDB" id="W9HFW0"/>
<proteinExistence type="predicted"/>
<name>W9HFW0_9PROT</name>
<comment type="caution">
    <text evidence="1">The sequence shown here is derived from an EMBL/GenBank/DDBJ whole genome shotgun (WGS) entry which is preliminary data.</text>
</comment>
<gene>
    <name evidence="1" type="ORF">N825_00355</name>
</gene>
<keyword evidence="2" id="KW-1185">Reference proteome</keyword>